<dbReference type="EMBL" id="JBHTKK010000025">
    <property type="protein sequence ID" value="MFD1067652.1"/>
    <property type="molecule type" value="Genomic_DNA"/>
</dbReference>
<proteinExistence type="predicted"/>
<protein>
    <submittedName>
        <fullName evidence="1">Uncharacterized protein</fullName>
    </submittedName>
</protein>
<keyword evidence="2" id="KW-1185">Reference proteome</keyword>
<comment type="caution">
    <text evidence="1">The sequence shown here is derived from an EMBL/GenBank/DDBJ whole genome shotgun (WGS) entry which is preliminary data.</text>
</comment>
<evidence type="ECO:0000313" key="2">
    <source>
        <dbReference type="Proteomes" id="UP001597041"/>
    </source>
</evidence>
<reference evidence="2" key="1">
    <citation type="journal article" date="2019" name="Int. J. Syst. Evol. Microbiol.">
        <title>The Global Catalogue of Microorganisms (GCM) 10K type strain sequencing project: providing services to taxonomists for standard genome sequencing and annotation.</title>
        <authorList>
            <consortium name="The Broad Institute Genomics Platform"/>
            <consortium name="The Broad Institute Genome Sequencing Center for Infectious Disease"/>
            <person name="Wu L."/>
            <person name="Ma J."/>
        </authorList>
    </citation>
    <scope>NUCLEOTIDE SEQUENCE [LARGE SCALE GENOMIC DNA]</scope>
    <source>
        <strain evidence="2">CCUG 56608</strain>
    </source>
</reference>
<organism evidence="1 2">
    <name type="scientific">Oceanobacillus locisalsi</name>
    <dbReference type="NCBI Taxonomy" id="546107"/>
    <lineage>
        <taxon>Bacteria</taxon>
        <taxon>Bacillati</taxon>
        <taxon>Bacillota</taxon>
        <taxon>Bacilli</taxon>
        <taxon>Bacillales</taxon>
        <taxon>Bacillaceae</taxon>
        <taxon>Oceanobacillus</taxon>
    </lineage>
</organism>
<dbReference type="Proteomes" id="UP001597041">
    <property type="component" value="Unassembled WGS sequence"/>
</dbReference>
<dbReference type="RefSeq" id="WP_379593794.1">
    <property type="nucleotide sequence ID" value="NZ_JBHTKK010000025.1"/>
</dbReference>
<sequence length="47" mass="5449">MQSYRKAAQKDFQVKKDNSDNDLIVSKMKSICTNSKQRLMDLLLAED</sequence>
<name>A0ABW3NIR9_9BACI</name>
<accession>A0ABW3NIR9</accession>
<gene>
    <name evidence="1" type="ORF">ACFQ19_16710</name>
</gene>
<evidence type="ECO:0000313" key="1">
    <source>
        <dbReference type="EMBL" id="MFD1067652.1"/>
    </source>
</evidence>